<keyword evidence="2" id="KW-1185">Reference proteome</keyword>
<organism evidence="1 2">
    <name type="scientific">Entomophthora muscae</name>
    <dbReference type="NCBI Taxonomy" id="34485"/>
    <lineage>
        <taxon>Eukaryota</taxon>
        <taxon>Fungi</taxon>
        <taxon>Fungi incertae sedis</taxon>
        <taxon>Zoopagomycota</taxon>
        <taxon>Entomophthoromycotina</taxon>
        <taxon>Entomophthoromycetes</taxon>
        <taxon>Entomophthorales</taxon>
        <taxon>Entomophthoraceae</taxon>
        <taxon>Entomophthora</taxon>
    </lineage>
</organism>
<comment type="caution">
    <text evidence="1">The sequence shown here is derived from an EMBL/GenBank/DDBJ whole genome shotgun (WGS) entry which is preliminary data.</text>
</comment>
<sequence>MQNKRTIEMDDDSDEEIVVRKVSRRQQLSDNDEEVEERPAHLKRLVKKDALESSKRPTNSPTRNQFVADQADEEDEEGELIQYSGSEEESDEKEYDLDDLETGSDIGSVNQDAIRQLHQKFEKDAENKGYNRLTRRRQGANRILGDDDEGHQLARRQRNRFAAQPKHDEALDLGVDNAAREEHLTADFIPTGVNKLNHLFLRIPRSKTAREKLSMHSELTAAQVAQAWDDPNPQMSFFRVSTSKTSSTIVPKKPIVNNFINRAALQHNLLNRSSSSSSRSGASTPTKTMLPGFQNPLPTFLKGHPSSSMTIADPVERAAQVSQLKRQLDTKVPEGLITKLSTTNARRFGYGNFKIYGKRSEFPDLFPDAKKKPESTVYKTPRY</sequence>
<dbReference type="EMBL" id="QTSX02000719">
    <property type="protein sequence ID" value="KAJ9086455.1"/>
    <property type="molecule type" value="Genomic_DNA"/>
</dbReference>
<proteinExistence type="predicted"/>
<name>A0ACC2UH89_9FUNG</name>
<evidence type="ECO:0000313" key="1">
    <source>
        <dbReference type="EMBL" id="KAJ9086455.1"/>
    </source>
</evidence>
<protein>
    <submittedName>
        <fullName evidence="1">Uncharacterized protein</fullName>
    </submittedName>
</protein>
<gene>
    <name evidence="1" type="ORF">DSO57_1003792</name>
</gene>
<reference evidence="1" key="1">
    <citation type="submission" date="2022-04" db="EMBL/GenBank/DDBJ databases">
        <title>Genome of the entomopathogenic fungus Entomophthora muscae.</title>
        <authorList>
            <person name="Elya C."/>
            <person name="Lovett B.R."/>
            <person name="Lee E."/>
            <person name="Macias A.M."/>
            <person name="Hajek A.E."/>
            <person name="De Bivort B.L."/>
            <person name="Kasson M.T."/>
            <person name="De Fine Licht H.H."/>
            <person name="Stajich J.E."/>
        </authorList>
    </citation>
    <scope>NUCLEOTIDE SEQUENCE</scope>
    <source>
        <strain evidence="1">Berkeley</strain>
    </source>
</reference>
<dbReference type="Proteomes" id="UP001165960">
    <property type="component" value="Unassembled WGS sequence"/>
</dbReference>
<evidence type="ECO:0000313" key="2">
    <source>
        <dbReference type="Proteomes" id="UP001165960"/>
    </source>
</evidence>
<accession>A0ACC2UH89</accession>